<sequence>MRWKTLEEGIQQLREVAVLEVLFGRGGQHDNDPDKVKCTGQMLWNLATLGPSQYATYIATIHPDTNRETVGSVANKLRNYENIINGPMQAQVSAVAKELREEIREKMEEVTEKMEEMMRRNSSHVAPVRVTSPRVRAQQPPAKERESTPHELTCGTFCVTMGKTWEEPISIAGVTGGSQELTLLEAEVSLTGKEWQKHPIVTGSGAPCILGIDFLRNGYYKDSKGFRWAFGIAAVEAEGIKKLNSLPGLSENPSAVGLLKVEEQRVPVATSTVHRRQYRTNRDAVIPIHKMIRELESQGVVSKTHSPFNSPIWPVRKPDGEWRLTVDYRALNEVTPPLSAAVPDMLELQYELESKAAKWYATIDIANAFFSIPLAAECRPQFAFTWRGVQYTWNRLPQGWKHSPTICHGLIQAALEKGEAPEQLQYIDDIIVWGNTAMEVFEKGEKIIHILLKAGFAIKQSKVKGPAREIQFLGVKWQDRRRQIPAEVINKITAMSPPTSKKETQAFLGAISFWRMHIPEYSQIVSPLYLVTHKKNDFHWGPEQQQAFAQIKQEIAHAVALGPVRTGPDVKNVLYSAAGNNSLSWSLWQKVPGETRGRPLRF</sequence>
<protein>
    <recommendedName>
        <fullName evidence="2">ribonuclease H</fullName>
        <ecNumber evidence="2">3.1.26.4</ecNumber>
    </recommendedName>
</protein>
<dbReference type="InterPro" id="IPR043128">
    <property type="entry name" value="Rev_trsase/Diguanyl_cyclase"/>
</dbReference>
<dbReference type="PROSITE" id="PS50878">
    <property type="entry name" value="RT_POL"/>
    <property type="match status" value="1"/>
</dbReference>
<dbReference type="EMBL" id="QRBI01000093">
    <property type="protein sequence ID" value="RMC22060.1"/>
    <property type="molecule type" value="Genomic_DNA"/>
</dbReference>
<name>A0A3M0LGJ9_HIRRU</name>
<accession>A0A3M0LGJ9</accession>
<dbReference type="GO" id="GO:0004523">
    <property type="term" value="F:RNA-DNA hybrid ribonuclease activity"/>
    <property type="evidence" value="ECO:0007669"/>
    <property type="project" value="UniProtKB-EC"/>
</dbReference>
<dbReference type="PANTHER" id="PTHR33064">
    <property type="entry name" value="POL PROTEIN"/>
    <property type="match status" value="1"/>
</dbReference>
<dbReference type="PANTHER" id="PTHR33064:SF29">
    <property type="entry name" value="PEPTIDASE A2 DOMAIN-CONTAINING PROTEIN-RELATED"/>
    <property type="match status" value="1"/>
</dbReference>
<dbReference type="InterPro" id="IPR000477">
    <property type="entry name" value="RT_dom"/>
</dbReference>
<keyword evidence="3" id="KW-0175">Coiled coil</keyword>
<comment type="similarity">
    <text evidence="1">Belongs to the beta type-B retroviral polymerase family. HERV class-II K(HML-2) pol subfamily.</text>
</comment>
<evidence type="ECO:0000313" key="6">
    <source>
        <dbReference type="Proteomes" id="UP000269221"/>
    </source>
</evidence>
<keyword evidence="6" id="KW-1185">Reference proteome</keyword>
<dbReference type="SUPFAM" id="SSF56672">
    <property type="entry name" value="DNA/RNA polymerases"/>
    <property type="match status" value="1"/>
</dbReference>
<dbReference type="EC" id="3.1.26.4" evidence="2"/>
<feature type="domain" description="Reverse transcriptase" evidence="4">
    <location>
        <begin position="296"/>
        <end position="477"/>
    </location>
</feature>
<dbReference type="STRING" id="333673.A0A3M0LGJ9"/>
<evidence type="ECO:0000259" key="4">
    <source>
        <dbReference type="PROSITE" id="PS50878"/>
    </source>
</evidence>
<dbReference type="InterPro" id="IPR043502">
    <property type="entry name" value="DNA/RNA_pol_sf"/>
</dbReference>
<evidence type="ECO:0000313" key="5">
    <source>
        <dbReference type="EMBL" id="RMC22060.1"/>
    </source>
</evidence>
<dbReference type="OrthoDB" id="9950135at2759"/>
<dbReference type="Gene3D" id="3.10.10.10">
    <property type="entry name" value="HIV Type 1 Reverse Transcriptase, subunit A, domain 1"/>
    <property type="match status" value="1"/>
</dbReference>
<feature type="coiled-coil region" evidence="3">
    <location>
        <begin position="89"/>
        <end position="120"/>
    </location>
</feature>
<dbReference type="Gene3D" id="3.30.70.270">
    <property type="match status" value="2"/>
</dbReference>
<evidence type="ECO:0000256" key="2">
    <source>
        <dbReference type="ARBA" id="ARBA00012180"/>
    </source>
</evidence>
<proteinExistence type="inferred from homology"/>
<organism evidence="5 6">
    <name type="scientific">Hirundo rustica rustica</name>
    <dbReference type="NCBI Taxonomy" id="333673"/>
    <lineage>
        <taxon>Eukaryota</taxon>
        <taxon>Metazoa</taxon>
        <taxon>Chordata</taxon>
        <taxon>Craniata</taxon>
        <taxon>Vertebrata</taxon>
        <taxon>Euteleostomi</taxon>
        <taxon>Archelosauria</taxon>
        <taxon>Archosauria</taxon>
        <taxon>Dinosauria</taxon>
        <taxon>Saurischia</taxon>
        <taxon>Theropoda</taxon>
        <taxon>Coelurosauria</taxon>
        <taxon>Aves</taxon>
        <taxon>Neognathae</taxon>
        <taxon>Neoaves</taxon>
        <taxon>Telluraves</taxon>
        <taxon>Australaves</taxon>
        <taxon>Passeriformes</taxon>
        <taxon>Sylvioidea</taxon>
        <taxon>Hirundinidae</taxon>
        <taxon>Hirundo</taxon>
    </lineage>
</organism>
<gene>
    <name evidence="5" type="ORF">DUI87_02931</name>
</gene>
<dbReference type="Pfam" id="PF00078">
    <property type="entry name" value="RVT_1"/>
    <property type="match status" value="1"/>
</dbReference>
<evidence type="ECO:0000256" key="3">
    <source>
        <dbReference type="SAM" id="Coils"/>
    </source>
</evidence>
<dbReference type="FunFam" id="3.30.70.270:FF:000020">
    <property type="entry name" value="Transposon Tf2-6 polyprotein-like Protein"/>
    <property type="match status" value="1"/>
</dbReference>
<evidence type="ECO:0000256" key="1">
    <source>
        <dbReference type="ARBA" id="ARBA00010879"/>
    </source>
</evidence>
<comment type="caution">
    <text evidence="5">The sequence shown here is derived from an EMBL/GenBank/DDBJ whole genome shotgun (WGS) entry which is preliminary data.</text>
</comment>
<dbReference type="AlphaFoldDB" id="A0A3M0LGJ9"/>
<reference evidence="5 6" key="1">
    <citation type="submission" date="2018-07" db="EMBL/GenBank/DDBJ databases">
        <title>A high quality draft genome assembly of the barn swallow (H. rustica rustica).</title>
        <authorList>
            <person name="Formenti G."/>
            <person name="Chiara M."/>
            <person name="Poveda L."/>
            <person name="Francoijs K.-J."/>
            <person name="Bonisoli-Alquati A."/>
            <person name="Canova L."/>
            <person name="Gianfranceschi L."/>
            <person name="Horner D.S."/>
            <person name="Saino N."/>
        </authorList>
    </citation>
    <scope>NUCLEOTIDE SEQUENCE [LARGE SCALE GENOMIC DNA]</scope>
    <source>
        <strain evidence="5">Chelidonia</strain>
        <tissue evidence="5">Blood</tissue>
    </source>
</reference>
<dbReference type="InterPro" id="IPR051320">
    <property type="entry name" value="Viral_Replic_Matur_Polypro"/>
</dbReference>
<dbReference type="Proteomes" id="UP000269221">
    <property type="component" value="Unassembled WGS sequence"/>
</dbReference>